<keyword evidence="1" id="KW-0802">TPR repeat</keyword>
<name>W4RJE9_9BACI</name>
<proteinExistence type="predicted"/>
<dbReference type="SMART" id="SM00028">
    <property type="entry name" value="TPR"/>
    <property type="match status" value="1"/>
</dbReference>
<protein>
    <submittedName>
        <fullName evidence="2">TPR repeat protein</fullName>
    </submittedName>
</protein>
<keyword evidence="3" id="KW-1185">Reference proteome</keyword>
<dbReference type="Proteomes" id="UP000018949">
    <property type="component" value="Unassembled WGS sequence"/>
</dbReference>
<dbReference type="Gene3D" id="1.25.40.10">
    <property type="entry name" value="Tetratricopeptide repeat domain"/>
    <property type="match status" value="1"/>
</dbReference>
<dbReference type="PROSITE" id="PS50005">
    <property type="entry name" value="TPR"/>
    <property type="match status" value="1"/>
</dbReference>
<dbReference type="eggNOG" id="COG0457">
    <property type="taxonomic scope" value="Bacteria"/>
</dbReference>
<sequence>MNKRESKKDKVILFPGLEKRLLEKGLDYLKQKKYRDAIQFLEQALEHDPENGDVFVGLVLANYEAGNTHQAKELVAEMLRSGLGDYIQAIDMYLMILVQLNEYSEVVTTIEALLEEREIPADKHEHFITMLEFGRRMLNGETEMEPRRVLKRNLKRMSLIFLTIRAPMTR</sequence>
<dbReference type="RefSeq" id="WP_243462856.1">
    <property type="nucleotide sequence ID" value="NZ_BAUW01000004.1"/>
</dbReference>
<dbReference type="SUPFAM" id="SSF48452">
    <property type="entry name" value="TPR-like"/>
    <property type="match status" value="1"/>
</dbReference>
<evidence type="ECO:0000256" key="1">
    <source>
        <dbReference type="PROSITE-ProRule" id="PRU00339"/>
    </source>
</evidence>
<dbReference type="EMBL" id="BAUW01000004">
    <property type="protein sequence ID" value="GAE43998.1"/>
    <property type="molecule type" value="Genomic_DNA"/>
</dbReference>
<accession>W4RJE9</accession>
<dbReference type="Pfam" id="PF14559">
    <property type="entry name" value="TPR_19"/>
    <property type="match status" value="1"/>
</dbReference>
<dbReference type="InterPro" id="IPR019734">
    <property type="entry name" value="TPR_rpt"/>
</dbReference>
<dbReference type="InterPro" id="IPR011990">
    <property type="entry name" value="TPR-like_helical_dom_sf"/>
</dbReference>
<reference evidence="2 3" key="1">
    <citation type="submission" date="2013-12" db="EMBL/GenBank/DDBJ databases">
        <title>NBRP : Genome information of microbial organism related human and environment.</title>
        <authorList>
            <person name="Hattori M."/>
            <person name="Oshima K."/>
            <person name="Inaba H."/>
            <person name="Suda W."/>
            <person name="Sakamoto M."/>
            <person name="Iino T."/>
            <person name="Kitahara M."/>
            <person name="Oshida Y."/>
            <person name="Iida T."/>
            <person name="Kudo T."/>
            <person name="Itoh T."/>
            <person name="Ahmed I."/>
            <person name="Ohkuma M."/>
        </authorList>
    </citation>
    <scope>NUCLEOTIDE SEQUENCE [LARGE SCALE GENOMIC DNA]</scope>
    <source>
        <strain evidence="2 3">JCM 21738</strain>
    </source>
</reference>
<comment type="caution">
    <text evidence="2">The sequence shown here is derived from an EMBL/GenBank/DDBJ whole genome shotgun (WGS) entry which is preliminary data.</text>
</comment>
<dbReference type="AlphaFoldDB" id="W4RJE9"/>
<gene>
    <name evidence="2" type="ORF">JCM21738_672</name>
</gene>
<feature type="repeat" description="TPR" evidence="1">
    <location>
        <begin position="18"/>
        <end position="51"/>
    </location>
</feature>
<evidence type="ECO:0000313" key="3">
    <source>
        <dbReference type="Proteomes" id="UP000018949"/>
    </source>
</evidence>
<evidence type="ECO:0000313" key="2">
    <source>
        <dbReference type="EMBL" id="GAE43998.1"/>
    </source>
</evidence>
<organism evidence="2 3">
    <name type="scientific">Mesobacillus boroniphilus JCM 21738</name>
    <dbReference type="NCBI Taxonomy" id="1294265"/>
    <lineage>
        <taxon>Bacteria</taxon>
        <taxon>Bacillati</taxon>
        <taxon>Bacillota</taxon>
        <taxon>Bacilli</taxon>
        <taxon>Bacillales</taxon>
        <taxon>Bacillaceae</taxon>
        <taxon>Mesobacillus</taxon>
    </lineage>
</organism>